<dbReference type="Pfam" id="PF04931">
    <property type="entry name" value="DNA_pol_phi"/>
    <property type="match status" value="1"/>
</dbReference>
<evidence type="ECO:0000256" key="2">
    <source>
        <dbReference type="ARBA" id="ARBA00006809"/>
    </source>
</evidence>
<dbReference type="GO" id="GO:0000182">
    <property type="term" value="F:rDNA binding"/>
    <property type="evidence" value="ECO:0007669"/>
    <property type="project" value="TreeGrafter"/>
</dbReference>
<feature type="compositionally biased region" description="Basic residues" evidence="4">
    <location>
        <begin position="299"/>
        <end position="314"/>
    </location>
</feature>
<name>A0AAX4HC64_9ASCO</name>
<dbReference type="Proteomes" id="UP001338582">
    <property type="component" value="Chromosome 4"/>
</dbReference>
<dbReference type="KEGG" id="asau:88174387"/>
<dbReference type="PANTHER" id="PTHR13213">
    <property type="entry name" value="MYB-BINDING PROTEIN 1A FAMILY MEMBER"/>
    <property type="match status" value="1"/>
</dbReference>
<keyword evidence="3" id="KW-0539">Nucleus</keyword>
<evidence type="ECO:0000256" key="3">
    <source>
        <dbReference type="ARBA" id="ARBA00023242"/>
    </source>
</evidence>
<accession>A0AAX4HC64</accession>
<reference evidence="5 6" key="1">
    <citation type="submission" date="2023-10" db="EMBL/GenBank/DDBJ databases">
        <title>Draft Genome Sequence of Candida saopaulonensis from a very Premature Infant with Sepsis.</title>
        <authorList>
            <person name="Ning Y."/>
            <person name="Dai R."/>
            <person name="Xiao M."/>
            <person name="Xu Y."/>
            <person name="Yan Q."/>
            <person name="Zhang L."/>
        </authorList>
    </citation>
    <scope>NUCLEOTIDE SEQUENCE [LARGE SCALE GENOMIC DNA]</scope>
    <source>
        <strain evidence="5 6">19XY460</strain>
    </source>
</reference>
<organism evidence="5 6">
    <name type="scientific">Australozyma saopauloensis</name>
    <dbReference type="NCBI Taxonomy" id="291208"/>
    <lineage>
        <taxon>Eukaryota</taxon>
        <taxon>Fungi</taxon>
        <taxon>Dikarya</taxon>
        <taxon>Ascomycota</taxon>
        <taxon>Saccharomycotina</taxon>
        <taxon>Pichiomycetes</taxon>
        <taxon>Metschnikowiaceae</taxon>
        <taxon>Australozyma</taxon>
    </lineage>
</organism>
<dbReference type="InterPro" id="IPR016024">
    <property type="entry name" value="ARM-type_fold"/>
</dbReference>
<feature type="region of interest" description="Disordered" evidence="4">
    <location>
        <begin position="744"/>
        <end position="794"/>
    </location>
</feature>
<dbReference type="AlphaFoldDB" id="A0AAX4HC64"/>
<dbReference type="GeneID" id="88174387"/>
<evidence type="ECO:0000256" key="4">
    <source>
        <dbReference type="SAM" id="MobiDB-lite"/>
    </source>
</evidence>
<proteinExistence type="inferred from homology"/>
<evidence type="ECO:0000313" key="6">
    <source>
        <dbReference type="Proteomes" id="UP001338582"/>
    </source>
</evidence>
<evidence type="ECO:0000313" key="5">
    <source>
        <dbReference type="EMBL" id="WPK25981.1"/>
    </source>
</evidence>
<dbReference type="InterPro" id="IPR007015">
    <property type="entry name" value="DNA_pol_V/MYBBP1A"/>
</dbReference>
<keyword evidence="6" id="KW-1185">Reference proteome</keyword>
<evidence type="ECO:0000256" key="1">
    <source>
        <dbReference type="ARBA" id="ARBA00004123"/>
    </source>
</evidence>
<dbReference type="PANTHER" id="PTHR13213:SF2">
    <property type="entry name" value="MYB-BINDING PROTEIN 1A"/>
    <property type="match status" value="1"/>
</dbReference>
<evidence type="ECO:0008006" key="7">
    <source>
        <dbReference type="Google" id="ProtNLM"/>
    </source>
</evidence>
<comment type="similarity">
    <text evidence="2">Belongs to the MYBBP1A family.</text>
</comment>
<gene>
    <name evidence="5" type="ORF">PUMCH_003323</name>
</gene>
<dbReference type="GO" id="GO:0006355">
    <property type="term" value="P:regulation of DNA-templated transcription"/>
    <property type="evidence" value="ECO:0007669"/>
    <property type="project" value="InterPro"/>
</dbReference>
<dbReference type="RefSeq" id="XP_062878363.1">
    <property type="nucleotide sequence ID" value="XM_063022293.1"/>
</dbReference>
<dbReference type="SUPFAM" id="SSF48371">
    <property type="entry name" value="ARM repeat"/>
    <property type="match status" value="1"/>
</dbReference>
<protein>
    <recommendedName>
        <fullName evidence="7">DNA polymerase V</fullName>
    </recommendedName>
</protein>
<dbReference type="EMBL" id="CP138897">
    <property type="protein sequence ID" value="WPK25981.1"/>
    <property type="molecule type" value="Genomic_DNA"/>
</dbReference>
<feature type="region of interest" description="Disordered" evidence="4">
    <location>
        <begin position="293"/>
        <end position="315"/>
    </location>
</feature>
<comment type="subcellular location">
    <subcellularLocation>
        <location evidence="1">Nucleus</location>
    </subcellularLocation>
</comment>
<dbReference type="GO" id="GO:0005730">
    <property type="term" value="C:nucleolus"/>
    <property type="evidence" value="ECO:0007669"/>
    <property type="project" value="InterPro"/>
</dbReference>
<sequence length="1049" mass="118918">MAVSKDFYYKLSSEVESERLEAATGLLKALTDADTKEDWDYALNRLVKGLTSSRQSARFGFSLALTELVRILILKEDYDLTISSFLQKMVENSKVSGSMKGKEARALLFGRLFGFQAVLNSMLLLDPKTSSEDDIKEFVRHLVRLSAEKSWLRETAMFTLCQFLSAYLSSPFLNDELTLQFLQSVSDEGLTFTTEGLAVHLVLPLPLRVRIASQVKSSSHWKNYDPLSKGNTAVLAKVLKDAEVVETVDNDSEEGAKVKTLKQKGTWSPKIPFVWDTILAHFTSSEDEECDIESESSLKKRKSKSSQSLKKRAKKQETAEQIPFGEFWKVVVDETLFAERTSLERKFWGFELFNKFIAKVTPSQSADLFGKNFLRTLMNHASQNNKQLNKLSTKTLNLIILTAQDDLRRVIPYLSSILDEKNGGLWNFDYNTKSKASDSLIGVLGFVEDPNQIPEEQVELLVHDIKEILINKFEAAAAAAATESAQTKSDSKSDSTKVPKDGELKWILDKLLVLTRSTKRLSNPPTKLFEDVFKFLIEHAFFKPSAQREVSESVLKLCSERLTSLLTDSISSKRKDHSWALFCLKQIEKKEKETEFSLILELSDDLQAVKEDSVELLHTIKLAMKKDPKHKDEHFCFELLISMVLQQLYQGESEAVTVLEELKACYLETFANTDEDIETSAIMTEIILSFISKKSALLKKLCNIVWEKFLCAEDSTGKLRVTESSLKLLFNVLNAKENEAGQKQLFEGEEIFVDDEEEADGDEDEEKDDEDSEDSSDSEEDDSEDDSEKNEDVSKLVEQVEHETTIKLASALGIPASHNGEVKYNEIDSFGEDDDDYESESMDDEQMMAIDEDLARIFKERRDALTANSSKKKNADKELAKEQMVLFKSRVLDLLETFSKVQPNSVYNLHLIRPLVNVMNLTTEKDIGIKAHKILKTRISKIRVNVEEVKSFYPEEEFEEYKASLLDLLKWLQLQAGKYSSSQAHGAACNQSCIIVSKSLLILDPEMLSSIVSVYSETLTTWASESTNRIQANMFFDFVNWLNSKRGNN</sequence>
<feature type="compositionally biased region" description="Acidic residues" evidence="4">
    <location>
        <begin position="747"/>
        <end position="789"/>
    </location>
</feature>